<evidence type="ECO:0000256" key="4">
    <source>
        <dbReference type="ARBA" id="ARBA00022927"/>
    </source>
</evidence>
<dbReference type="RefSeq" id="WP_145350262.1">
    <property type="nucleotide sequence ID" value="NZ_CP036262.1"/>
</dbReference>
<keyword evidence="5" id="KW-1133">Transmembrane helix</keyword>
<accession>A0A517MB20</accession>
<keyword evidence="7" id="KW-0472">Membrane</keyword>
<dbReference type="EMBL" id="CP036262">
    <property type="protein sequence ID" value="QDS92066.1"/>
    <property type="molecule type" value="Genomic_DNA"/>
</dbReference>
<dbReference type="KEGG" id="rml:FF011L_08020"/>
<dbReference type="GO" id="GO:0015031">
    <property type="term" value="P:protein transport"/>
    <property type="evidence" value="ECO:0007669"/>
    <property type="project" value="UniProtKB-KW"/>
</dbReference>
<dbReference type="PANTHER" id="PTHR42982:SF1">
    <property type="entry name" value="SEC-INDEPENDENT PROTEIN TRANSLOCASE PROTEIN TATA"/>
    <property type="match status" value="1"/>
</dbReference>
<dbReference type="Pfam" id="PF02416">
    <property type="entry name" value="TatA_B_E"/>
    <property type="match status" value="1"/>
</dbReference>
<reference evidence="9 10" key="1">
    <citation type="submission" date="2019-02" db="EMBL/GenBank/DDBJ databases">
        <title>Deep-cultivation of Planctomycetes and their phenomic and genomic characterization uncovers novel biology.</title>
        <authorList>
            <person name="Wiegand S."/>
            <person name="Jogler M."/>
            <person name="Boedeker C."/>
            <person name="Pinto D."/>
            <person name="Vollmers J."/>
            <person name="Rivas-Marin E."/>
            <person name="Kohn T."/>
            <person name="Peeters S.H."/>
            <person name="Heuer A."/>
            <person name="Rast P."/>
            <person name="Oberbeckmann S."/>
            <person name="Bunk B."/>
            <person name="Jeske O."/>
            <person name="Meyerdierks A."/>
            <person name="Storesund J.E."/>
            <person name="Kallscheuer N."/>
            <person name="Luecker S."/>
            <person name="Lage O.M."/>
            <person name="Pohl T."/>
            <person name="Merkel B.J."/>
            <person name="Hornburger P."/>
            <person name="Mueller R.-W."/>
            <person name="Bruemmer F."/>
            <person name="Labrenz M."/>
            <person name="Spormann A.M."/>
            <person name="Op den Camp H."/>
            <person name="Overmann J."/>
            <person name="Amann R."/>
            <person name="Jetten M.S.M."/>
            <person name="Mascher T."/>
            <person name="Medema M.H."/>
            <person name="Devos D.P."/>
            <person name="Kaster A.-K."/>
            <person name="Ovreas L."/>
            <person name="Rohde M."/>
            <person name="Galperin M.Y."/>
            <person name="Jogler C."/>
        </authorList>
    </citation>
    <scope>NUCLEOTIDE SEQUENCE [LARGE SCALE GENOMIC DNA]</scope>
    <source>
        <strain evidence="9 10">FF011L</strain>
    </source>
</reference>
<evidence type="ECO:0000313" key="10">
    <source>
        <dbReference type="Proteomes" id="UP000320672"/>
    </source>
</evidence>
<protein>
    <submittedName>
        <fullName evidence="9">Twin arginine translocase protein A</fullName>
    </submittedName>
</protein>
<evidence type="ECO:0000313" key="9">
    <source>
        <dbReference type="EMBL" id="QDS92066.1"/>
    </source>
</evidence>
<dbReference type="InterPro" id="IPR003369">
    <property type="entry name" value="TatA/B/E"/>
</dbReference>
<dbReference type="Gene3D" id="1.20.5.3310">
    <property type="match status" value="1"/>
</dbReference>
<dbReference type="AlphaFoldDB" id="A0A517MB20"/>
<evidence type="ECO:0000256" key="5">
    <source>
        <dbReference type="ARBA" id="ARBA00022989"/>
    </source>
</evidence>
<keyword evidence="6" id="KW-0811">Translocation</keyword>
<evidence type="ECO:0000256" key="3">
    <source>
        <dbReference type="ARBA" id="ARBA00022692"/>
    </source>
</evidence>
<organism evidence="9 10">
    <name type="scientific">Roseimaritima multifibrata</name>
    <dbReference type="NCBI Taxonomy" id="1930274"/>
    <lineage>
        <taxon>Bacteria</taxon>
        <taxon>Pseudomonadati</taxon>
        <taxon>Planctomycetota</taxon>
        <taxon>Planctomycetia</taxon>
        <taxon>Pirellulales</taxon>
        <taxon>Pirellulaceae</taxon>
        <taxon>Roseimaritima</taxon>
    </lineage>
</organism>
<feature type="region of interest" description="Disordered" evidence="8">
    <location>
        <begin position="56"/>
        <end position="91"/>
    </location>
</feature>
<keyword evidence="2" id="KW-0813">Transport</keyword>
<dbReference type="GO" id="GO:0016020">
    <property type="term" value="C:membrane"/>
    <property type="evidence" value="ECO:0007669"/>
    <property type="project" value="UniProtKB-ARBA"/>
</dbReference>
<keyword evidence="10" id="KW-1185">Reference proteome</keyword>
<name>A0A517MB20_9BACT</name>
<comment type="subcellular location">
    <subcellularLocation>
        <location evidence="1">Membrane</location>
        <topology evidence="1">Single-pass membrane protein</topology>
    </subcellularLocation>
</comment>
<proteinExistence type="predicted"/>
<evidence type="ECO:0000256" key="8">
    <source>
        <dbReference type="SAM" id="MobiDB-lite"/>
    </source>
</evidence>
<dbReference type="OrthoDB" id="282899at2"/>
<evidence type="ECO:0000256" key="6">
    <source>
        <dbReference type="ARBA" id="ARBA00023010"/>
    </source>
</evidence>
<gene>
    <name evidence="9" type="ORF">FF011L_08020</name>
</gene>
<sequence length="91" mass="9921">MFGLSFFELGVIGVVAVLLFGAKLPEVARTLGGSYSELKRGMSDIQNQFRVAELEMSRPKPIEKEEDDDDDFGPGTTTSAPKFSPPPVEQT</sequence>
<keyword evidence="4" id="KW-0653">Protein transport</keyword>
<evidence type="ECO:0000256" key="2">
    <source>
        <dbReference type="ARBA" id="ARBA00022448"/>
    </source>
</evidence>
<dbReference type="Proteomes" id="UP000320672">
    <property type="component" value="Chromosome"/>
</dbReference>
<keyword evidence="3" id="KW-0812">Transmembrane</keyword>
<evidence type="ECO:0000256" key="7">
    <source>
        <dbReference type="ARBA" id="ARBA00023136"/>
    </source>
</evidence>
<evidence type="ECO:0000256" key="1">
    <source>
        <dbReference type="ARBA" id="ARBA00004167"/>
    </source>
</evidence>
<dbReference type="PANTHER" id="PTHR42982">
    <property type="entry name" value="SEC-INDEPENDENT PROTEIN TRANSLOCASE PROTEIN TATA"/>
    <property type="match status" value="1"/>
</dbReference>